<keyword evidence="6 7" id="KW-0472">Membrane</keyword>
<dbReference type="InterPro" id="IPR036259">
    <property type="entry name" value="MFS_trans_sf"/>
</dbReference>
<evidence type="ECO:0000256" key="1">
    <source>
        <dbReference type="ARBA" id="ARBA00004651"/>
    </source>
</evidence>
<keyword evidence="2" id="KW-0813">Transport</keyword>
<accession>A0A1K0FI65</accession>
<evidence type="ECO:0000256" key="3">
    <source>
        <dbReference type="ARBA" id="ARBA00022475"/>
    </source>
</evidence>
<keyword evidence="9" id="KW-1185">Reference proteome</keyword>
<protein>
    <recommendedName>
        <fullName evidence="10">Major facilitator superfamily (MFS) profile domain-containing protein</fullName>
    </recommendedName>
</protein>
<dbReference type="GO" id="GO:0005886">
    <property type="term" value="C:plasma membrane"/>
    <property type="evidence" value="ECO:0007669"/>
    <property type="project" value="UniProtKB-SubCell"/>
</dbReference>
<dbReference type="PANTHER" id="PTHR42718">
    <property type="entry name" value="MAJOR FACILITATOR SUPERFAMILY MULTIDRUG TRANSPORTER MFSC"/>
    <property type="match status" value="1"/>
</dbReference>
<dbReference type="Proteomes" id="UP000182486">
    <property type="component" value="Unassembled WGS sequence"/>
</dbReference>
<evidence type="ECO:0000313" key="9">
    <source>
        <dbReference type="Proteomes" id="UP000182486"/>
    </source>
</evidence>
<keyword evidence="5 7" id="KW-1133">Transmembrane helix</keyword>
<dbReference type="EMBL" id="MEIA01000215">
    <property type="protein sequence ID" value="OJF12521.1"/>
    <property type="molecule type" value="Genomic_DNA"/>
</dbReference>
<dbReference type="Gene3D" id="1.20.1250.20">
    <property type="entry name" value="MFS general substrate transporter like domains"/>
    <property type="match status" value="1"/>
</dbReference>
<keyword evidence="3" id="KW-1003">Cell membrane</keyword>
<evidence type="ECO:0000256" key="7">
    <source>
        <dbReference type="SAM" id="Phobius"/>
    </source>
</evidence>
<evidence type="ECO:0000256" key="6">
    <source>
        <dbReference type="ARBA" id="ARBA00023136"/>
    </source>
</evidence>
<keyword evidence="4 7" id="KW-0812">Transmembrane</keyword>
<reference evidence="8 9" key="1">
    <citation type="submission" date="2016-09" db="EMBL/GenBank/DDBJ databases">
        <title>Couchioplanes caeruleus draft genome sequence.</title>
        <authorList>
            <person name="Sheehan J."/>
            <person name="Caffrey P."/>
        </authorList>
    </citation>
    <scope>NUCLEOTIDE SEQUENCE [LARGE SCALE GENOMIC DNA]</scope>
    <source>
        <strain evidence="8 9">DSM 43634</strain>
    </source>
</reference>
<dbReference type="AlphaFoldDB" id="A0A1K0FI65"/>
<evidence type="ECO:0008006" key="10">
    <source>
        <dbReference type="Google" id="ProtNLM"/>
    </source>
</evidence>
<evidence type="ECO:0000313" key="8">
    <source>
        <dbReference type="EMBL" id="OJF12521.1"/>
    </source>
</evidence>
<sequence>MPLTLTAVHGVRPQDSGIASALLNAAQQIGVAIGLAIVSTVSVTATAARLPDALGALHHGRTAGDSTLIAAASDALVHGYSTALVVGALVLAAAAVITALLVNAPRQHTADQAAAGNEAP</sequence>
<feature type="transmembrane region" description="Helical" evidence="7">
    <location>
        <begin position="83"/>
        <end position="102"/>
    </location>
</feature>
<dbReference type="SUPFAM" id="SSF103473">
    <property type="entry name" value="MFS general substrate transporter"/>
    <property type="match status" value="1"/>
</dbReference>
<comment type="subcellular location">
    <subcellularLocation>
        <location evidence="1">Cell membrane</location>
        <topology evidence="1">Multi-pass membrane protein</topology>
    </subcellularLocation>
</comment>
<evidence type="ECO:0000256" key="4">
    <source>
        <dbReference type="ARBA" id="ARBA00022692"/>
    </source>
</evidence>
<evidence type="ECO:0000256" key="5">
    <source>
        <dbReference type="ARBA" id="ARBA00022989"/>
    </source>
</evidence>
<gene>
    <name evidence="8" type="ORF">BG844_20125</name>
</gene>
<comment type="caution">
    <text evidence="8">The sequence shown here is derived from an EMBL/GenBank/DDBJ whole genome shotgun (WGS) entry which is preliminary data.</text>
</comment>
<dbReference type="RefSeq" id="WP_071806886.1">
    <property type="nucleotide sequence ID" value="NZ_MEIA01000215.1"/>
</dbReference>
<dbReference type="PANTHER" id="PTHR42718:SF46">
    <property type="entry name" value="BLR6921 PROTEIN"/>
    <property type="match status" value="1"/>
</dbReference>
<name>A0A1K0FI65_9ACTN</name>
<evidence type="ECO:0000256" key="2">
    <source>
        <dbReference type="ARBA" id="ARBA00022448"/>
    </source>
</evidence>
<proteinExistence type="predicted"/>
<organism evidence="8 9">
    <name type="scientific">Couchioplanes caeruleus subsp. caeruleus</name>
    <dbReference type="NCBI Taxonomy" id="56427"/>
    <lineage>
        <taxon>Bacteria</taxon>
        <taxon>Bacillati</taxon>
        <taxon>Actinomycetota</taxon>
        <taxon>Actinomycetes</taxon>
        <taxon>Micromonosporales</taxon>
        <taxon>Micromonosporaceae</taxon>
        <taxon>Couchioplanes</taxon>
    </lineage>
</organism>